<dbReference type="GO" id="GO:0016491">
    <property type="term" value="F:oxidoreductase activity"/>
    <property type="evidence" value="ECO:0007669"/>
    <property type="project" value="InterPro"/>
</dbReference>
<evidence type="ECO:0000313" key="4">
    <source>
        <dbReference type="Proteomes" id="UP000014174"/>
    </source>
</evidence>
<dbReference type="AlphaFoldDB" id="R9GWR5"/>
<dbReference type="Gene3D" id="3.40.30.10">
    <property type="entry name" value="Glutaredoxin"/>
    <property type="match status" value="1"/>
</dbReference>
<name>R9GWR5_9SPHI</name>
<reference evidence="3 4" key="1">
    <citation type="journal article" date="2013" name="Genome Announc.">
        <title>Draft Genome Sequence of Arcticibacter svalbardensis Strain MN12-7T, a Member of the Family Sphingobacteriaceae Isolated from an Arctic Soil Sample.</title>
        <authorList>
            <person name="Shivaji S."/>
            <person name="Ara S."/>
            <person name="Prasad S."/>
            <person name="Manasa B.P."/>
            <person name="Begum Z."/>
            <person name="Singh A."/>
            <person name="Kumar Pinnaka A."/>
        </authorList>
    </citation>
    <scope>NUCLEOTIDE SEQUENCE [LARGE SCALE GENOMIC DNA]</scope>
    <source>
        <strain evidence="3 4">MN12-7</strain>
    </source>
</reference>
<keyword evidence="1" id="KW-0812">Transmembrane</keyword>
<evidence type="ECO:0000256" key="1">
    <source>
        <dbReference type="SAM" id="Phobius"/>
    </source>
</evidence>
<feature type="domain" description="Thioredoxin" evidence="2">
    <location>
        <begin position="72"/>
        <end position="213"/>
    </location>
</feature>
<dbReference type="STRING" id="1150600.ADIARSV_3483"/>
<keyword evidence="1" id="KW-0472">Membrane</keyword>
<keyword evidence="4" id="KW-1185">Reference proteome</keyword>
<dbReference type="InterPro" id="IPR013766">
    <property type="entry name" value="Thioredoxin_domain"/>
</dbReference>
<dbReference type="Proteomes" id="UP000014174">
    <property type="component" value="Unassembled WGS sequence"/>
</dbReference>
<dbReference type="CDD" id="cd02966">
    <property type="entry name" value="TlpA_like_family"/>
    <property type="match status" value="1"/>
</dbReference>
<dbReference type="PROSITE" id="PS51352">
    <property type="entry name" value="THIOREDOXIN_2"/>
    <property type="match status" value="1"/>
</dbReference>
<dbReference type="InterPro" id="IPR013740">
    <property type="entry name" value="Redoxin"/>
</dbReference>
<dbReference type="SUPFAM" id="SSF52833">
    <property type="entry name" value="Thioredoxin-like"/>
    <property type="match status" value="1"/>
</dbReference>
<dbReference type="RefSeq" id="WP_016196711.1">
    <property type="nucleotide sequence ID" value="NZ_AQPN01000116.1"/>
</dbReference>
<dbReference type="Pfam" id="PF08534">
    <property type="entry name" value="Redoxin"/>
    <property type="match status" value="1"/>
</dbReference>
<comment type="caution">
    <text evidence="3">The sequence shown here is derived from an EMBL/GenBank/DDBJ whole genome shotgun (WGS) entry which is preliminary data.</text>
</comment>
<accession>R9GWR5</accession>
<dbReference type="InterPro" id="IPR050553">
    <property type="entry name" value="Thioredoxin_ResA/DsbE_sf"/>
</dbReference>
<sequence>MTTNKIQENQAASFHKRKWVSFSNISTVILFVFVVTLFISPSVKGRVIQGLMKVGLFQPDIPDKPSENHQVAVVQQAASPEVLFTDDEGNTVKLSEQKGKVVFMNFWATWCPPCIAEMPGINSLYEKYKNNDKVLFLMVDVDSKMKKSTAFMKRKEFSLPVYLAASEMPSEYFAGSMPTTVILDKSGNIAFHHVGGADYSNPKVAEFINKLIK</sequence>
<proteinExistence type="predicted"/>
<organism evidence="3 4">
    <name type="scientific">Arcticibacter svalbardensis MN12-7</name>
    <dbReference type="NCBI Taxonomy" id="1150600"/>
    <lineage>
        <taxon>Bacteria</taxon>
        <taxon>Pseudomonadati</taxon>
        <taxon>Bacteroidota</taxon>
        <taxon>Sphingobacteriia</taxon>
        <taxon>Sphingobacteriales</taxon>
        <taxon>Sphingobacteriaceae</taxon>
        <taxon>Arcticibacter</taxon>
    </lineage>
</organism>
<dbReference type="eggNOG" id="COG0526">
    <property type="taxonomic scope" value="Bacteria"/>
</dbReference>
<evidence type="ECO:0000259" key="2">
    <source>
        <dbReference type="PROSITE" id="PS51352"/>
    </source>
</evidence>
<dbReference type="PANTHER" id="PTHR42852:SF17">
    <property type="entry name" value="THIOREDOXIN-LIKE PROTEIN HI_1115"/>
    <property type="match status" value="1"/>
</dbReference>
<dbReference type="InterPro" id="IPR036249">
    <property type="entry name" value="Thioredoxin-like_sf"/>
</dbReference>
<dbReference type="PANTHER" id="PTHR42852">
    <property type="entry name" value="THIOL:DISULFIDE INTERCHANGE PROTEIN DSBE"/>
    <property type="match status" value="1"/>
</dbReference>
<dbReference type="PATRIC" id="fig|1150600.3.peg.3450"/>
<gene>
    <name evidence="3" type="ORF">ADIARSV_3483</name>
</gene>
<keyword evidence="1" id="KW-1133">Transmembrane helix</keyword>
<dbReference type="EMBL" id="AQPN01000116">
    <property type="protein sequence ID" value="EOR93404.1"/>
    <property type="molecule type" value="Genomic_DNA"/>
</dbReference>
<feature type="transmembrane region" description="Helical" evidence="1">
    <location>
        <begin position="20"/>
        <end position="39"/>
    </location>
</feature>
<protein>
    <submittedName>
        <fullName evidence="3">Thioredoxin, putative</fullName>
    </submittedName>
</protein>
<evidence type="ECO:0000313" key="3">
    <source>
        <dbReference type="EMBL" id="EOR93404.1"/>
    </source>
</evidence>
<dbReference type="OrthoDB" id="9815205at2"/>